<comment type="caution">
    <text evidence="2">The sequence shown here is derived from an EMBL/GenBank/DDBJ whole genome shotgun (WGS) entry which is preliminary data.</text>
</comment>
<evidence type="ECO:0000256" key="1">
    <source>
        <dbReference type="SAM" id="MobiDB-lite"/>
    </source>
</evidence>
<dbReference type="AlphaFoldDB" id="A0A4S4L3F5"/>
<gene>
    <name evidence="2" type="ORF">EW145_g4437</name>
</gene>
<reference evidence="2 3" key="1">
    <citation type="submission" date="2019-02" db="EMBL/GenBank/DDBJ databases">
        <title>Genome sequencing of the rare red list fungi Phellinidium pouzarii.</title>
        <authorList>
            <person name="Buettner E."/>
            <person name="Kellner H."/>
        </authorList>
    </citation>
    <scope>NUCLEOTIDE SEQUENCE [LARGE SCALE GENOMIC DNA]</scope>
    <source>
        <strain evidence="2 3">DSM 108285</strain>
    </source>
</reference>
<organism evidence="2 3">
    <name type="scientific">Phellinidium pouzarii</name>
    <dbReference type="NCBI Taxonomy" id="167371"/>
    <lineage>
        <taxon>Eukaryota</taxon>
        <taxon>Fungi</taxon>
        <taxon>Dikarya</taxon>
        <taxon>Basidiomycota</taxon>
        <taxon>Agaricomycotina</taxon>
        <taxon>Agaricomycetes</taxon>
        <taxon>Hymenochaetales</taxon>
        <taxon>Hymenochaetaceae</taxon>
        <taxon>Phellinidium</taxon>
    </lineage>
</organism>
<feature type="compositionally biased region" description="Basic residues" evidence="1">
    <location>
        <begin position="1"/>
        <end position="11"/>
    </location>
</feature>
<feature type="region of interest" description="Disordered" evidence="1">
    <location>
        <begin position="1"/>
        <end position="54"/>
    </location>
</feature>
<evidence type="ECO:0000313" key="2">
    <source>
        <dbReference type="EMBL" id="THH05926.1"/>
    </source>
</evidence>
<keyword evidence="3" id="KW-1185">Reference proteome</keyword>
<proteinExistence type="predicted"/>
<feature type="compositionally biased region" description="Basic and acidic residues" evidence="1">
    <location>
        <begin position="30"/>
        <end position="45"/>
    </location>
</feature>
<protein>
    <submittedName>
        <fullName evidence="2">Uncharacterized protein</fullName>
    </submittedName>
</protein>
<dbReference type="Proteomes" id="UP000308199">
    <property type="component" value="Unassembled WGS sequence"/>
</dbReference>
<accession>A0A4S4L3F5</accession>
<evidence type="ECO:0000313" key="3">
    <source>
        <dbReference type="Proteomes" id="UP000308199"/>
    </source>
</evidence>
<sequence length="229" mass="25480">MGKHRPLKHRANYLQYHSEKPKPNSVPKLNSERKGKPEPKPEPKPETVYTGKPGNYPTFEIRIQYKDGKYIVTYKVLRDHRDGTSSFLAMKEESDANKETANTPLHEKATSRMSQGAVHGSQRTRELNECIVLPRAPRPCGALHTSEPETAPRDLHTFASVVIQRSAFSACQLLSYYSECNCGPALHSPAPSVSLSDRAQGSTWPPTRGLLTPYWTTSSTRHGLTAAKA</sequence>
<dbReference type="EMBL" id="SGPK01000227">
    <property type="protein sequence ID" value="THH05926.1"/>
    <property type="molecule type" value="Genomic_DNA"/>
</dbReference>
<name>A0A4S4L3F5_9AGAM</name>